<dbReference type="PANTHER" id="PTHR42859">
    <property type="entry name" value="OXIDOREDUCTASE"/>
    <property type="match status" value="1"/>
</dbReference>
<comment type="cofactor">
    <cofactor evidence="2 9">
        <name>[4Fe-4S] cluster</name>
        <dbReference type="ChEBI" id="CHEBI:49883"/>
    </cofactor>
</comment>
<comment type="cofactor">
    <cofactor evidence="1">
        <name>[3Fe-4S] cluster</name>
        <dbReference type="ChEBI" id="CHEBI:21137"/>
    </cofactor>
</comment>
<dbReference type="AlphaFoldDB" id="A0A2T2WV28"/>
<dbReference type="SUPFAM" id="SSF54862">
    <property type="entry name" value="4Fe-4S ferredoxins"/>
    <property type="match status" value="1"/>
</dbReference>
<evidence type="ECO:0000313" key="11">
    <source>
        <dbReference type="EMBL" id="PSR26091.1"/>
    </source>
</evidence>
<keyword evidence="6 9" id="KW-0249">Electron transport</keyword>
<dbReference type="InterPro" id="IPR000813">
    <property type="entry name" value="7Fe_ferredoxin"/>
</dbReference>
<evidence type="ECO:0000313" key="12">
    <source>
        <dbReference type="Proteomes" id="UP000242699"/>
    </source>
</evidence>
<organism evidence="11 12">
    <name type="scientific">Sulfobacillus benefaciens</name>
    <dbReference type="NCBI Taxonomy" id="453960"/>
    <lineage>
        <taxon>Bacteria</taxon>
        <taxon>Bacillati</taxon>
        <taxon>Bacillota</taxon>
        <taxon>Clostridia</taxon>
        <taxon>Eubacteriales</taxon>
        <taxon>Clostridiales Family XVII. Incertae Sedis</taxon>
        <taxon>Sulfobacillus</taxon>
    </lineage>
</organism>
<dbReference type="Proteomes" id="UP000242699">
    <property type="component" value="Unassembled WGS sequence"/>
</dbReference>
<dbReference type="PANTHER" id="PTHR42859:SF2">
    <property type="entry name" value="FERREDOXIN"/>
    <property type="match status" value="1"/>
</dbReference>
<feature type="domain" description="4Fe-4S ferredoxin-type" evidence="10">
    <location>
        <begin position="1"/>
        <end position="31"/>
    </location>
</feature>
<keyword evidence="5 9" id="KW-0479">Metal-binding</keyword>
<evidence type="ECO:0000259" key="10">
    <source>
        <dbReference type="PROSITE" id="PS51379"/>
    </source>
</evidence>
<evidence type="ECO:0000256" key="6">
    <source>
        <dbReference type="ARBA" id="ARBA00022982"/>
    </source>
</evidence>
<comment type="caution">
    <text evidence="11">The sequence shown here is derived from an EMBL/GenBank/DDBJ whole genome shotgun (WGS) entry which is preliminary data.</text>
</comment>
<dbReference type="InterPro" id="IPR050294">
    <property type="entry name" value="RnfB_subfamily"/>
</dbReference>
<keyword evidence="7 9" id="KW-0408">Iron</keyword>
<proteinExistence type="predicted"/>
<evidence type="ECO:0000256" key="7">
    <source>
        <dbReference type="ARBA" id="ARBA00023004"/>
    </source>
</evidence>
<evidence type="ECO:0000256" key="1">
    <source>
        <dbReference type="ARBA" id="ARBA00001927"/>
    </source>
</evidence>
<evidence type="ECO:0000256" key="4">
    <source>
        <dbReference type="ARBA" id="ARBA00022485"/>
    </source>
</evidence>
<dbReference type="GO" id="GO:0051539">
    <property type="term" value="F:4 iron, 4 sulfur cluster binding"/>
    <property type="evidence" value="ECO:0007669"/>
    <property type="project" value="UniProtKB-UniRule"/>
</dbReference>
<evidence type="ECO:0000256" key="8">
    <source>
        <dbReference type="ARBA" id="ARBA00023014"/>
    </source>
</evidence>
<evidence type="ECO:0000256" key="9">
    <source>
        <dbReference type="RuleBase" id="RU365098"/>
    </source>
</evidence>
<evidence type="ECO:0000256" key="3">
    <source>
        <dbReference type="ARBA" id="ARBA00022448"/>
    </source>
</evidence>
<keyword evidence="8 9" id="KW-0411">Iron-sulfur</keyword>
<feature type="domain" description="4Fe-4S ferredoxin-type" evidence="10">
    <location>
        <begin position="42"/>
        <end position="71"/>
    </location>
</feature>
<dbReference type="PRINTS" id="PR00354">
    <property type="entry name" value="7FE8SFRDOXIN"/>
</dbReference>
<reference evidence="11 12" key="1">
    <citation type="journal article" date="2014" name="BMC Genomics">
        <title>Comparison of environmental and isolate Sulfobacillus genomes reveals diverse carbon, sulfur, nitrogen, and hydrogen metabolisms.</title>
        <authorList>
            <person name="Justice N.B."/>
            <person name="Norman A."/>
            <person name="Brown C.T."/>
            <person name="Singh A."/>
            <person name="Thomas B.C."/>
            <person name="Banfield J.F."/>
        </authorList>
    </citation>
    <scope>NUCLEOTIDE SEQUENCE [LARGE SCALE GENOMIC DNA]</scope>
    <source>
        <strain evidence="11">AMDSBA1</strain>
    </source>
</reference>
<sequence length="93" mass="10348">MAHVITQRCVGVKDQSCVEVCPVDCIHPASDLDGQDAFNDAPQLFIDPDVCIDCGACVPACPVEAIFYLDDVPHEYRDDIDTNRQFYRSWSPA</sequence>
<name>A0A2T2WV28_9FIRM</name>
<protein>
    <recommendedName>
        <fullName evidence="9">Ferredoxin</fullName>
    </recommendedName>
</protein>
<accession>A0A2T2WV28</accession>
<dbReference type="InterPro" id="IPR017896">
    <property type="entry name" value="4Fe4S_Fe-S-bd"/>
</dbReference>
<dbReference type="EMBL" id="PXYT01000042">
    <property type="protein sequence ID" value="PSR26091.1"/>
    <property type="molecule type" value="Genomic_DNA"/>
</dbReference>
<dbReference type="GO" id="GO:0009055">
    <property type="term" value="F:electron transfer activity"/>
    <property type="evidence" value="ECO:0007669"/>
    <property type="project" value="UniProtKB-UniRule"/>
</dbReference>
<dbReference type="InterPro" id="IPR017900">
    <property type="entry name" value="4Fe4S_Fe_S_CS"/>
</dbReference>
<gene>
    <name evidence="11" type="ORF">C7B43_14855</name>
</gene>
<evidence type="ECO:0000256" key="5">
    <source>
        <dbReference type="ARBA" id="ARBA00022723"/>
    </source>
</evidence>
<dbReference type="PROSITE" id="PS51379">
    <property type="entry name" value="4FE4S_FER_2"/>
    <property type="match status" value="2"/>
</dbReference>
<dbReference type="GO" id="GO:0046872">
    <property type="term" value="F:metal ion binding"/>
    <property type="evidence" value="ECO:0007669"/>
    <property type="project" value="UniProtKB-UniRule"/>
</dbReference>
<dbReference type="Pfam" id="PF00037">
    <property type="entry name" value="Fer4"/>
    <property type="match status" value="1"/>
</dbReference>
<dbReference type="PROSITE" id="PS00198">
    <property type="entry name" value="4FE4S_FER_1"/>
    <property type="match status" value="1"/>
</dbReference>
<keyword evidence="3 9" id="KW-0813">Transport</keyword>
<comment type="function">
    <text evidence="9">Ferredoxins are iron-sulfur proteins that transfer electrons in a wide variety of metabolic reactions.</text>
</comment>
<evidence type="ECO:0000256" key="2">
    <source>
        <dbReference type="ARBA" id="ARBA00001966"/>
    </source>
</evidence>
<dbReference type="Gene3D" id="3.30.70.20">
    <property type="match status" value="1"/>
</dbReference>
<keyword evidence="4 9" id="KW-0004">4Fe-4S</keyword>